<organism evidence="2 3">
    <name type="scientific">Salinisphaera japonica YTM-1</name>
    <dbReference type="NCBI Taxonomy" id="1209778"/>
    <lineage>
        <taxon>Bacteria</taxon>
        <taxon>Pseudomonadati</taxon>
        <taxon>Pseudomonadota</taxon>
        <taxon>Gammaproteobacteria</taxon>
        <taxon>Salinisphaerales</taxon>
        <taxon>Salinisphaeraceae</taxon>
        <taxon>Salinisphaera</taxon>
    </lineage>
</organism>
<keyword evidence="1" id="KW-0812">Transmembrane</keyword>
<feature type="transmembrane region" description="Helical" evidence="1">
    <location>
        <begin position="21"/>
        <end position="41"/>
    </location>
</feature>
<name>A0A423Q1D2_9GAMM</name>
<evidence type="ECO:0000313" key="3">
    <source>
        <dbReference type="Proteomes" id="UP000285310"/>
    </source>
</evidence>
<dbReference type="Gene3D" id="3.40.190.170">
    <property type="entry name" value="Bacterial extracellular solute-binding protein, family 7"/>
    <property type="match status" value="1"/>
</dbReference>
<accession>A0A423Q1D2</accession>
<dbReference type="InParanoid" id="A0A423Q1D2"/>
<keyword evidence="3" id="KW-1185">Reference proteome</keyword>
<dbReference type="InterPro" id="IPR045758">
    <property type="entry name" value="AdeT1/2"/>
</dbReference>
<dbReference type="InterPro" id="IPR038404">
    <property type="entry name" value="TRAP_DctP_sf"/>
</dbReference>
<dbReference type="AlphaFoldDB" id="A0A423Q1D2"/>
<comment type="caution">
    <text evidence="2">The sequence shown here is derived from an EMBL/GenBank/DDBJ whole genome shotgun (WGS) entry which is preliminary data.</text>
</comment>
<evidence type="ECO:0000256" key="1">
    <source>
        <dbReference type="SAM" id="Phobius"/>
    </source>
</evidence>
<gene>
    <name evidence="2" type="ORF">SAJA_02140</name>
</gene>
<keyword evidence="1" id="KW-0472">Membrane</keyword>
<protein>
    <submittedName>
        <fullName evidence="2">RND transporter</fullName>
    </submittedName>
</protein>
<dbReference type="EMBL" id="AYKG01000003">
    <property type="protein sequence ID" value="ROO31964.1"/>
    <property type="molecule type" value="Genomic_DNA"/>
</dbReference>
<evidence type="ECO:0000313" key="2">
    <source>
        <dbReference type="EMBL" id="ROO31964.1"/>
    </source>
</evidence>
<proteinExistence type="predicted"/>
<keyword evidence="1" id="KW-1133">Transmembrane helix</keyword>
<dbReference type="Proteomes" id="UP000285310">
    <property type="component" value="Unassembled WGS sequence"/>
</dbReference>
<sequence length="363" mass="39387">MNETLAPVCGARGPGSLLGRAYTSALSLVFGLGLLVITATVSAAPAKERTFCIFDPVGANGVFYQIAQNYVIQANAWGYKLKPRAYTDEQVAARDFKAGRCDLAALTGIKTINFVKFAGSLDMVGGLQTYDQERTAIRVMSSPKAAPYMQENGYEVVGVMPFGKVFIFARRKQYLDSLADSAGKKIAVLTGDKQQTTIVDAAGASAVNASIATFGPMFTNGSVDMAFAPAIAYDGLELSKGLGQQGGIADLVLSMLSVQIIVHQGRFPDDFGARSRRWVIDHLFDKALVRMRAAEDDVLPRHWVDISPQNKARYVELLRRARGDLWASGWYDHRMQHLLKKIRCDSDSARAECSQATEGGAAN</sequence>
<reference evidence="2 3" key="1">
    <citation type="submission" date="2013-10" db="EMBL/GenBank/DDBJ databases">
        <title>Salinisphaera japonica YTM-1 Genome Sequencing.</title>
        <authorList>
            <person name="Lai Q."/>
            <person name="Li C."/>
            <person name="Shao Z."/>
        </authorList>
    </citation>
    <scope>NUCLEOTIDE SEQUENCE [LARGE SCALE GENOMIC DNA]</scope>
    <source>
        <strain evidence="2 3">YTM-1</strain>
    </source>
</reference>
<dbReference type="Pfam" id="PF19582">
    <property type="entry name" value="AdeT1_2"/>
    <property type="match status" value="1"/>
</dbReference>